<dbReference type="EMBL" id="CAMGYJ010000008">
    <property type="protein sequence ID" value="CAI0464857.1"/>
    <property type="molecule type" value="Genomic_DNA"/>
</dbReference>
<reference evidence="2" key="1">
    <citation type="submission" date="2022-08" db="EMBL/GenBank/DDBJ databases">
        <authorList>
            <person name="Gutierrez-Valencia J."/>
        </authorList>
    </citation>
    <scope>NUCLEOTIDE SEQUENCE</scope>
</reference>
<evidence type="ECO:0000313" key="2">
    <source>
        <dbReference type="EMBL" id="CAI0464857.1"/>
    </source>
</evidence>
<name>A0AAV0P127_9ROSI</name>
<proteinExistence type="predicted"/>
<sequence>MRSRRRRLGSGLGNKGEPAVGGWDLDSGMNVNPSSEVGVGTRVIVDLLIWKG</sequence>
<evidence type="ECO:0000313" key="3">
    <source>
        <dbReference type="Proteomes" id="UP001154282"/>
    </source>
</evidence>
<gene>
    <name evidence="2" type="ORF">LITE_LOCUS36348</name>
</gene>
<feature type="region of interest" description="Disordered" evidence="1">
    <location>
        <begin position="1"/>
        <end position="21"/>
    </location>
</feature>
<accession>A0AAV0P127</accession>
<comment type="caution">
    <text evidence="2">The sequence shown here is derived from an EMBL/GenBank/DDBJ whole genome shotgun (WGS) entry which is preliminary data.</text>
</comment>
<evidence type="ECO:0000256" key="1">
    <source>
        <dbReference type="SAM" id="MobiDB-lite"/>
    </source>
</evidence>
<protein>
    <submittedName>
        <fullName evidence="2">Uncharacterized protein</fullName>
    </submittedName>
</protein>
<keyword evidence="3" id="KW-1185">Reference proteome</keyword>
<organism evidence="2 3">
    <name type="scientific">Linum tenue</name>
    <dbReference type="NCBI Taxonomy" id="586396"/>
    <lineage>
        <taxon>Eukaryota</taxon>
        <taxon>Viridiplantae</taxon>
        <taxon>Streptophyta</taxon>
        <taxon>Embryophyta</taxon>
        <taxon>Tracheophyta</taxon>
        <taxon>Spermatophyta</taxon>
        <taxon>Magnoliopsida</taxon>
        <taxon>eudicotyledons</taxon>
        <taxon>Gunneridae</taxon>
        <taxon>Pentapetalae</taxon>
        <taxon>rosids</taxon>
        <taxon>fabids</taxon>
        <taxon>Malpighiales</taxon>
        <taxon>Linaceae</taxon>
        <taxon>Linum</taxon>
    </lineage>
</organism>
<dbReference type="AlphaFoldDB" id="A0AAV0P127"/>
<dbReference type="Proteomes" id="UP001154282">
    <property type="component" value="Unassembled WGS sequence"/>
</dbReference>